<dbReference type="EC" id="1.14.11.17" evidence="1"/>
<keyword evidence="1" id="KW-0223">Dioxygenase</keyword>
<dbReference type="EMBL" id="AFAY01000054">
    <property type="protein sequence ID" value="EGF06881.1"/>
    <property type="molecule type" value="Genomic_DNA"/>
</dbReference>
<dbReference type="HOGENOM" id="CLU_3009578_0_0_4"/>
<name>F2BGI4_9NEIS</name>
<keyword evidence="2" id="KW-1185">Reference proteome</keyword>
<dbReference type="GO" id="GO:0000908">
    <property type="term" value="F:taurine dioxygenase activity"/>
    <property type="evidence" value="ECO:0007669"/>
    <property type="project" value="UniProtKB-EC"/>
</dbReference>
<keyword evidence="1" id="KW-0560">Oxidoreductase</keyword>
<dbReference type="AlphaFoldDB" id="F2BGI4"/>
<evidence type="ECO:0000313" key="1">
    <source>
        <dbReference type="EMBL" id="EGF06881.1"/>
    </source>
</evidence>
<reference evidence="1 2" key="1">
    <citation type="submission" date="2011-02" db="EMBL/GenBank/DDBJ databases">
        <authorList>
            <person name="Muzny D."/>
            <person name="Qin X."/>
            <person name="Deng J."/>
            <person name="Jiang H."/>
            <person name="Liu Y."/>
            <person name="Qu J."/>
            <person name="Song X.-Z."/>
            <person name="Zhang L."/>
            <person name="Thornton R."/>
            <person name="Coyle M."/>
            <person name="Francisco L."/>
            <person name="Jackson L."/>
            <person name="Javaid M."/>
            <person name="Korchina V."/>
            <person name="Kovar C."/>
            <person name="Mata R."/>
            <person name="Mathew T."/>
            <person name="Ngo R."/>
            <person name="Nguyen L."/>
            <person name="Nguyen N."/>
            <person name="Okwuonu G."/>
            <person name="Ongeri F."/>
            <person name="Pham C."/>
            <person name="Simmons D."/>
            <person name="Wilczek-Boney K."/>
            <person name="Hale W."/>
            <person name="Jakkamsetti A."/>
            <person name="Pham P."/>
            <person name="Ruth R."/>
            <person name="San Lucas F."/>
            <person name="Warren J."/>
            <person name="Zhang J."/>
            <person name="Zhao Z."/>
            <person name="Zhou C."/>
            <person name="Zhu D."/>
            <person name="Lee S."/>
            <person name="Bess C."/>
            <person name="Blankenburg K."/>
            <person name="Forbes L."/>
            <person name="Fu Q."/>
            <person name="Gubbala S."/>
            <person name="Hirani K."/>
            <person name="Jayaseelan J.C."/>
            <person name="Lara F."/>
            <person name="Munidasa M."/>
            <person name="Palculict T."/>
            <person name="Patil S."/>
            <person name="Pu L.-L."/>
            <person name="Saada N."/>
            <person name="Tang L."/>
            <person name="Weissenberger G."/>
            <person name="Zhu Y."/>
            <person name="Hemphill L."/>
            <person name="Shang Y."/>
            <person name="Youmans B."/>
            <person name="Ayvaz T."/>
            <person name="Ross M."/>
            <person name="Santibanez J."/>
            <person name="Aqrawi P."/>
            <person name="Gross S."/>
            <person name="Joshi V."/>
            <person name="Fowler G."/>
            <person name="Nazareth L."/>
            <person name="Reid J."/>
            <person name="Worley K."/>
            <person name="Petrosino J."/>
            <person name="Highlander S."/>
            <person name="Gibbs R."/>
        </authorList>
    </citation>
    <scope>NUCLEOTIDE SEQUENCE [LARGE SCALE GENOMIC DNA]</scope>
    <source>
        <strain evidence="1 2">ATCC BAA-1200</strain>
    </source>
</reference>
<accession>F2BGI4</accession>
<proteinExistence type="predicted"/>
<comment type="caution">
    <text evidence="1">The sequence shown here is derived from an EMBL/GenBank/DDBJ whole genome shotgun (WGS) entry which is preliminary data.</text>
</comment>
<protein>
    <submittedName>
        <fullName evidence="1">Taurine dioxygenase</fullName>
        <ecNumber evidence="1">1.14.11.17</ecNumber>
    </submittedName>
</protein>
<organism evidence="1 2">
    <name type="scientific">Neisseria bacilliformis ATCC BAA-1200</name>
    <dbReference type="NCBI Taxonomy" id="888742"/>
    <lineage>
        <taxon>Bacteria</taxon>
        <taxon>Pseudomonadati</taxon>
        <taxon>Pseudomonadota</taxon>
        <taxon>Betaproteobacteria</taxon>
        <taxon>Neisseriales</taxon>
        <taxon>Neisseriaceae</taxon>
        <taxon>Neisseria</taxon>
    </lineage>
</organism>
<evidence type="ECO:0000313" key="2">
    <source>
        <dbReference type="Proteomes" id="UP000004105"/>
    </source>
</evidence>
<gene>
    <name evidence="1" type="ORF">HMPREF9123_2841</name>
</gene>
<sequence length="56" mass="6234">MSNLAAFFSLQWRSRAPVLWCGRSETVCAAGRCSLHRRRKSGAGRLAVCLRPSENL</sequence>
<dbReference type="Proteomes" id="UP000004105">
    <property type="component" value="Unassembled WGS sequence"/>
</dbReference>